<proteinExistence type="predicted"/>
<organism evidence="1">
    <name type="scientific">viral metagenome</name>
    <dbReference type="NCBI Taxonomy" id="1070528"/>
    <lineage>
        <taxon>unclassified sequences</taxon>
        <taxon>metagenomes</taxon>
        <taxon>organismal metagenomes</taxon>
    </lineage>
</organism>
<protein>
    <submittedName>
        <fullName evidence="1">Uncharacterized protein</fullName>
    </submittedName>
</protein>
<dbReference type="AlphaFoldDB" id="A0A6C0DA24"/>
<accession>A0A6C0DA24</accession>
<name>A0A6C0DA24_9ZZZZ</name>
<dbReference type="EMBL" id="MN739564">
    <property type="protein sequence ID" value="QHT13222.1"/>
    <property type="molecule type" value="Genomic_DNA"/>
</dbReference>
<sequence length="95" mass="11180">MLIHPLKVNSKLLNILELQDELYQSYILRKLLVKKIKKNSNKLYEIGDLLNIDNIKTFSIEDLINIIMINCTYSIDNPPYKYYSYSQEPIVVNSI</sequence>
<evidence type="ECO:0000313" key="1">
    <source>
        <dbReference type="EMBL" id="QHT13222.1"/>
    </source>
</evidence>
<reference evidence="1" key="1">
    <citation type="journal article" date="2020" name="Nature">
        <title>Giant virus diversity and host interactions through global metagenomics.</title>
        <authorList>
            <person name="Schulz F."/>
            <person name="Roux S."/>
            <person name="Paez-Espino D."/>
            <person name="Jungbluth S."/>
            <person name="Walsh D.A."/>
            <person name="Denef V.J."/>
            <person name="McMahon K.D."/>
            <person name="Konstantinidis K.T."/>
            <person name="Eloe-Fadrosh E.A."/>
            <person name="Kyrpides N.C."/>
            <person name="Woyke T."/>
        </authorList>
    </citation>
    <scope>NUCLEOTIDE SEQUENCE</scope>
    <source>
        <strain evidence="1">GVMAG-M-3300023174-131</strain>
    </source>
</reference>